<comment type="caution">
    <text evidence="2">The sequence shown here is derived from an EMBL/GenBank/DDBJ whole genome shotgun (WGS) entry which is preliminary data.</text>
</comment>
<keyword evidence="2" id="KW-0238">DNA-binding</keyword>
<dbReference type="EMBL" id="JAAXOO010000002">
    <property type="protein sequence ID" value="NKY33084.1"/>
    <property type="molecule type" value="Genomic_DNA"/>
</dbReference>
<organism evidence="2 3">
    <name type="scientific">Nocardia speluncae</name>
    <dbReference type="NCBI Taxonomy" id="419477"/>
    <lineage>
        <taxon>Bacteria</taxon>
        <taxon>Bacillati</taxon>
        <taxon>Actinomycetota</taxon>
        <taxon>Actinomycetes</taxon>
        <taxon>Mycobacteriales</taxon>
        <taxon>Nocardiaceae</taxon>
        <taxon>Nocardia</taxon>
    </lineage>
</organism>
<protein>
    <submittedName>
        <fullName evidence="2">DNA-binding protein</fullName>
    </submittedName>
</protein>
<dbReference type="GO" id="GO:0003677">
    <property type="term" value="F:DNA binding"/>
    <property type="evidence" value="ECO:0007669"/>
    <property type="project" value="UniProtKB-KW"/>
</dbReference>
<name>A0A846XGS3_9NOCA</name>
<dbReference type="SUPFAM" id="SSF50249">
    <property type="entry name" value="Nucleic acid-binding proteins"/>
    <property type="match status" value="1"/>
</dbReference>
<proteinExistence type="predicted"/>
<dbReference type="Gene3D" id="6.10.30.10">
    <property type="match status" value="1"/>
</dbReference>
<feature type="domain" description="ChsH2 C-terminal OB-fold" evidence="1">
    <location>
        <begin position="62"/>
        <end position="122"/>
    </location>
</feature>
<dbReference type="InterPro" id="IPR012340">
    <property type="entry name" value="NA-bd_OB-fold"/>
</dbReference>
<gene>
    <name evidence="2" type="ORF">HGA13_08380</name>
</gene>
<reference evidence="2 3" key="1">
    <citation type="submission" date="2020-04" db="EMBL/GenBank/DDBJ databases">
        <title>MicrobeNet Type strains.</title>
        <authorList>
            <person name="Nicholson A.C."/>
        </authorList>
    </citation>
    <scope>NUCLEOTIDE SEQUENCE [LARGE SCALE GENOMIC DNA]</scope>
    <source>
        <strain evidence="2 3">DSM 45078</strain>
    </source>
</reference>
<sequence length="147" mass="16508">MIPIVDIPARHPYPPRITEATEPFWTALREGRLITTASIATGRPTFPPKPIDPHTWDRQVTWIDLSGLGTLYSFTTIHAAPTAFVDEVPYRVCVVDLDEGLRLATRLWGDTEVRPDDRVEIVALRYTDRMSFGARPVGTGDRPTPAR</sequence>
<dbReference type="RefSeq" id="WP_068040480.1">
    <property type="nucleotide sequence ID" value="NZ_JAAXOO010000002.1"/>
</dbReference>
<dbReference type="AlphaFoldDB" id="A0A846XGS3"/>
<dbReference type="Proteomes" id="UP000565715">
    <property type="component" value="Unassembled WGS sequence"/>
</dbReference>
<dbReference type="Pfam" id="PF01796">
    <property type="entry name" value="OB_ChsH2_C"/>
    <property type="match status" value="1"/>
</dbReference>
<dbReference type="InterPro" id="IPR002878">
    <property type="entry name" value="ChsH2_C"/>
</dbReference>
<evidence type="ECO:0000313" key="3">
    <source>
        <dbReference type="Proteomes" id="UP000565715"/>
    </source>
</evidence>
<dbReference type="InterPro" id="IPR052513">
    <property type="entry name" value="Thioester_dehydratase-like"/>
</dbReference>
<dbReference type="PANTHER" id="PTHR34075:SF5">
    <property type="entry name" value="BLR3430 PROTEIN"/>
    <property type="match status" value="1"/>
</dbReference>
<evidence type="ECO:0000259" key="1">
    <source>
        <dbReference type="Pfam" id="PF01796"/>
    </source>
</evidence>
<dbReference type="PANTHER" id="PTHR34075">
    <property type="entry name" value="BLR3430 PROTEIN"/>
    <property type="match status" value="1"/>
</dbReference>
<accession>A0A846XGS3</accession>
<evidence type="ECO:0000313" key="2">
    <source>
        <dbReference type="EMBL" id="NKY33084.1"/>
    </source>
</evidence>
<keyword evidence="3" id="KW-1185">Reference proteome</keyword>